<evidence type="ECO:0000256" key="5">
    <source>
        <dbReference type="ARBA" id="ARBA00022692"/>
    </source>
</evidence>
<evidence type="ECO:0000256" key="3">
    <source>
        <dbReference type="ARBA" id="ARBA00022676"/>
    </source>
</evidence>
<proteinExistence type="predicted"/>
<name>A0A1M4N5M4_9RHOB</name>
<dbReference type="EMBL" id="FMJB01000064">
    <property type="protein sequence ID" value="SCM69275.1"/>
    <property type="molecule type" value="Genomic_DNA"/>
</dbReference>
<evidence type="ECO:0000313" key="17">
    <source>
        <dbReference type="EMBL" id="SCM69275.1"/>
    </source>
</evidence>
<evidence type="ECO:0000259" key="16">
    <source>
        <dbReference type="Pfam" id="PF19349"/>
    </source>
</evidence>
<evidence type="ECO:0000256" key="7">
    <source>
        <dbReference type="ARBA" id="ARBA00022824"/>
    </source>
</evidence>
<dbReference type="GO" id="GO:0050650">
    <property type="term" value="P:chondroitin sulfate proteoglycan biosynthetic process"/>
    <property type="evidence" value="ECO:0007669"/>
    <property type="project" value="TreeGrafter"/>
</dbReference>
<dbReference type="Proteomes" id="UP000184085">
    <property type="component" value="Unassembled WGS sequence"/>
</dbReference>
<evidence type="ECO:0000256" key="13">
    <source>
        <dbReference type="ARBA" id="ARBA00023180"/>
    </source>
</evidence>
<keyword evidence="9" id="KW-1133">Transmembrane helix</keyword>
<keyword evidence="7" id="KW-0256">Endoplasmic reticulum</keyword>
<keyword evidence="13" id="KW-0325">Glycoprotein</keyword>
<feature type="domain" description="DUF5927" evidence="16">
    <location>
        <begin position="266"/>
        <end position="566"/>
    </location>
</feature>
<keyword evidence="18" id="KW-1185">Reference proteome</keyword>
<keyword evidence="8" id="KW-0735">Signal-anchor</keyword>
<evidence type="ECO:0000256" key="9">
    <source>
        <dbReference type="ARBA" id="ARBA00022989"/>
    </source>
</evidence>
<dbReference type="GO" id="GO:0016020">
    <property type="term" value="C:membrane"/>
    <property type="evidence" value="ECO:0007669"/>
    <property type="project" value="InterPro"/>
</dbReference>
<dbReference type="Pfam" id="PF19349">
    <property type="entry name" value="DUF5927"/>
    <property type="match status" value="1"/>
</dbReference>
<protein>
    <recommendedName>
        <fullName evidence="14">Peptide O-xylosyltransferase</fullName>
    </recommendedName>
</protein>
<dbReference type="GO" id="GO:0030158">
    <property type="term" value="F:protein xylosyltransferase activity"/>
    <property type="evidence" value="ECO:0007669"/>
    <property type="project" value="InterPro"/>
</dbReference>
<evidence type="ECO:0000256" key="1">
    <source>
        <dbReference type="ARBA" id="ARBA00004323"/>
    </source>
</evidence>
<reference evidence="18" key="1">
    <citation type="submission" date="2016-09" db="EMBL/GenBank/DDBJ databases">
        <authorList>
            <person name="Wibberg D."/>
        </authorList>
    </citation>
    <scope>NUCLEOTIDE SEQUENCE [LARGE SCALE GENOMIC DNA]</scope>
</reference>
<dbReference type="AlphaFoldDB" id="A0A1M4N5M4"/>
<evidence type="ECO:0000256" key="2">
    <source>
        <dbReference type="ARBA" id="ARBA00004648"/>
    </source>
</evidence>
<gene>
    <name evidence="17" type="ORF">KARMA_3513</name>
</gene>
<dbReference type="InterPro" id="IPR003406">
    <property type="entry name" value="Glyco_trans_14"/>
</dbReference>
<keyword evidence="4" id="KW-0808">Transferase</keyword>
<dbReference type="RefSeq" id="WP_072708701.1">
    <property type="nucleotide sequence ID" value="NZ_FMJB01000064.1"/>
</dbReference>
<keyword evidence="12" id="KW-1015">Disulfide bond</keyword>
<evidence type="ECO:0000256" key="6">
    <source>
        <dbReference type="ARBA" id="ARBA00022723"/>
    </source>
</evidence>
<evidence type="ECO:0000256" key="14">
    <source>
        <dbReference type="ARBA" id="ARBA00042865"/>
    </source>
</evidence>
<evidence type="ECO:0000256" key="11">
    <source>
        <dbReference type="ARBA" id="ARBA00023136"/>
    </source>
</evidence>
<sequence length="566" mass="65855">MSLGVILLIHNALDRVEQVARHWATHGVPVVIHADSRMPNSRYQMLIKGLSDLENIRFSARHKCEWGTWGLVAASQSAAEVMLQDFPAVRHVYLASGSCLPLRPVEELVQYLAERPNTDFIESATLADVPWTIGGLDHERFTLRFPFSWKRNRRLFDLCVDFQRRFRMHRQMPDGLIPHMGSQWWCLTRQTLTAILQDPRRGIYERFFRQVWIPDESYFQTLVRLYSRDIQSRSLTLSKFDFQGKPHIFYDDHLQLLRRSDCFVARKIWPYADRLYNAFLTPQPDALNRTEPNPGKIDRIFAKAVERRTQGRTGLYMQSRFPNPDWENGFTASEYSMFEGFSELFEDFESWLGRLTGARVHGHLFAPERVHYEGAVKVINGALSDSAALRDRNPRAFLTNMIWNTRGERQCFQVGPADHIQEVEWDIAKDPNAQICVITGAWAVPLFRSNLDFSEIRRTAAELQRRESRHLDVLRSPYAKARIHIWSLAEFVEAPMEPLQAIIGEIGQTDKRRLTEAPKMVNLTGFAQFLQNLKNQGMHPYLTGDFPNTLEEREKPRKPRKPYLVK</sequence>
<dbReference type="GO" id="GO:0046872">
    <property type="term" value="F:metal ion binding"/>
    <property type="evidence" value="ECO:0007669"/>
    <property type="project" value="UniProtKB-KW"/>
</dbReference>
<evidence type="ECO:0000256" key="15">
    <source>
        <dbReference type="SAM" id="MobiDB-lite"/>
    </source>
</evidence>
<keyword evidence="6" id="KW-0479">Metal-binding</keyword>
<dbReference type="InterPro" id="IPR045971">
    <property type="entry name" value="DUF5927"/>
</dbReference>
<feature type="compositionally biased region" description="Basic residues" evidence="15">
    <location>
        <begin position="556"/>
        <end position="566"/>
    </location>
</feature>
<accession>A0A1M4N5M4</accession>
<evidence type="ECO:0000313" key="18">
    <source>
        <dbReference type="Proteomes" id="UP000184085"/>
    </source>
</evidence>
<dbReference type="InterPro" id="IPR043538">
    <property type="entry name" value="XYLT"/>
</dbReference>
<keyword evidence="5" id="KW-0812">Transmembrane</keyword>
<comment type="subcellular location">
    <subcellularLocation>
        <location evidence="2">Endoplasmic reticulum membrane</location>
        <topology evidence="2">Single-pass type II membrane protein</topology>
    </subcellularLocation>
    <subcellularLocation>
        <location evidence="1">Golgi apparatus membrane</location>
        <topology evidence="1">Single-pass type II membrane protein</topology>
    </subcellularLocation>
</comment>
<keyword evidence="3" id="KW-0328">Glycosyltransferase</keyword>
<dbReference type="GO" id="GO:0015012">
    <property type="term" value="P:heparan sulfate proteoglycan biosynthetic process"/>
    <property type="evidence" value="ECO:0007669"/>
    <property type="project" value="TreeGrafter"/>
</dbReference>
<dbReference type="PANTHER" id="PTHR46025:SF3">
    <property type="entry name" value="XYLOSYLTRANSFERASE OXT"/>
    <property type="match status" value="1"/>
</dbReference>
<dbReference type="Pfam" id="PF02485">
    <property type="entry name" value="Branch"/>
    <property type="match status" value="1"/>
</dbReference>
<feature type="region of interest" description="Disordered" evidence="15">
    <location>
        <begin position="544"/>
        <end position="566"/>
    </location>
</feature>
<evidence type="ECO:0000256" key="10">
    <source>
        <dbReference type="ARBA" id="ARBA00023034"/>
    </source>
</evidence>
<keyword evidence="11" id="KW-0472">Membrane</keyword>
<evidence type="ECO:0000256" key="8">
    <source>
        <dbReference type="ARBA" id="ARBA00022968"/>
    </source>
</evidence>
<dbReference type="PANTHER" id="PTHR46025">
    <property type="entry name" value="XYLOSYLTRANSFERASE OXT"/>
    <property type="match status" value="1"/>
</dbReference>
<organism evidence="17 18">
    <name type="scientific">Donghicola eburneus</name>
    <dbReference type="NCBI Taxonomy" id="393278"/>
    <lineage>
        <taxon>Bacteria</taxon>
        <taxon>Pseudomonadati</taxon>
        <taxon>Pseudomonadota</taxon>
        <taxon>Alphaproteobacteria</taxon>
        <taxon>Rhodobacterales</taxon>
        <taxon>Roseobacteraceae</taxon>
        <taxon>Donghicola</taxon>
    </lineage>
</organism>
<evidence type="ECO:0000256" key="12">
    <source>
        <dbReference type="ARBA" id="ARBA00023157"/>
    </source>
</evidence>
<evidence type="ECO:0000256" key="4">
    <source>
        <dbReference type="ARBA" id="ARBA00022679"/>
    </source>
</evidence>
<keyword evidence="10" id="KW-0333">Golgi apparatus</keyword>